<dbReference type="InterPro" id="IPR043128">
    <property type="entry name" value="Rev_trsase/Diguanyl_cyclase"/>
</dbReference>
<dbReference type="PANTHER" id="PTHR45138">
    <property type="entry name" value="REGULATORY COMPONENTS OF SENSORY TRANSDUCTION SYSTEM"/>
    <property type="match status" value="1"/>
</dbReference>
<keyword evidence="3" id="KW-0812">Transmembrane</keyword>
<comment type="caution">
    <text evidence="6">The sequence shown here is derived from an EMBL/GenBank/DDBJ whole genome shotgun (WGS) entry which is preliminary data.</text>
</comment>
<dbReference type="InterPro" id="IPR050469">
    <property type="entry name" value="Diguanylate_Cyclase"/>
</dbReference>
<dbReference type="Gene3D" id="2.130.10.10">
    <property type="entry name" value="YVTN repeat-like/Quinoprotein amine dehydrogenase"/>
    <property type="match status" value="2"/>
</dbReference>
<dbReference type="NCBIfam" id="TIGR00254">
    <property type="entry name" value="GGDEF"/>
    <property type="match status" value="1"/>
</dbReference>
<dbReference type="EC" id="2.7.7.65" evidence="1"/>
<keyword evidence="7" id="KW-1185">Reference proteome</keyword>
<dbReference type="Pfam" id="PF07494">
    <property type="entry name" value="Reg_prop"/>
    <property type="match status" value="1"/>
</dbReference>
<keyword evidence="3" id="KW-1133">Transmembrane helix</keyword>
<dbReference type="InterPro" id="IPR029787">
    <property type="entry name" value="Nucleotide_cyclase"/>
</dbReference>
<dbReference type="InterPro" id="IPR000160">
    <property type="entry name" value="GGDEF_dom"/>
</dbReference>
<dbReference type="OrthoDB" id="176203at2"/>
<dbReference type="EMBL" id="SAWZ01000001">
    <property type="protein sequence ID" value="RXR08685.1"/>
    <property type="molecule type" value="Genomic_DNA"/>
</dbReference>
<evidence type="ECO:0000313" key="6">
    <source>
        <dbReference type="EMBL" id="RXR08685.1"/>
    </source>
</evidence>
<feature type="transmembrane region" description="Helical" evidence="3">
    <location>
        <begin position="765"/>
        <end position="785"/>
    </location>
</feature>
<dbReference type="SUPFAM" id="SSF63829">
    <property type="entry name" value="Calcium-dependent phosphotriesterase"/>
    <property type="match status" value="2"/>
</dbReference>
<dbReference type="InterPro" id="IPR015943">
    <property type="entry name" value="WD40/YVTN_repeat-like_dom_sf"/>
</dbReference>
<comment type="catalytic activity">
    <reaction evidence="2">
        <text>2 GTP = 3',3'-c-di-GMP + 2 diphosphate</text>
        <dbReference type="Rhea" id="RHEA:24898"/>
        <dbReference type="ChEBI" id="CHEBI:33019"/>
        <dbReference type="ChEBI" id="CHEBI:37565"/>
        <dbReference type="ChEBI" id="CHEBI:58805"/>
        <dbReference type="EC" id="2.7.7.65"/>
    </reaction>
</comment>
<dbReference type="InterPro" id="IPR013783">
    <property type="entry name" value="Ig-like_fold"/>
</dbReference>
<dbReference type="PROSITE" id="PS50887">
    <property type="entry name" value="GGDEF"/>
    <property type="match status" value="1"/>
</dbReference>
<accession>A0A4Q1JZD1</accession>
<dbReference type="Proteomes" id="UP000289784">
    <property type="component" value="Unassembled WGS sequence"/>
</dbReference>
<dbReference type="CDD" id="cd01949">
    <property type="entry name" value="GGDEF"/>
    <property type="match status" value="1"/>
</dbReference>
<reference evidence="6 7" key="1">
    <citation type="submission" date="2019-01" db="EMBL/GenBank/DDBJ databases">
        <title>Pseudoxanthomonas composti sp. nov., isolated from compost.</title>
        <authorList>
            <person name="Yang G."/>
        </authorList>
    </citation>
    <scope>NUCLEOTIDE SEQUENCE [LARGE SCALE GENOMIC DNA]</scope>
    <source>
        <strain evidence="6 7">GSS15</strain>
    </source>
</reference>
<evidence type="ECO:0000313" key="7">
    <source>
        <dbReference type="Proteomes" id="UP000289784"/>
    </source>
</evidence>
<feature type="domain" description="GGDEF" evidence="5">
    <location>
        <begin position="854"/>
        <end position="993"/>
    </location>
</feature>
<organism evidence="6 7">
    <name type="scientific">Pseudoxanthomonas composti</name>
    <dbReference type="NCBI Taxonomy" id="2137479"/>
    <lineage>
        <taxon>Bacteria</taxon>
        <taxon>Pseudomonadati</taxon>
        <taxon>Pseudomonadota</taxon>
        <taxon>Gammaproteobacteria</taxon>
        <taxon>Lysobacterales</taxon>
        <taxon>Lysobacteraceae</taxon>
        <taxon>Pseudoxanthomonas</taxon>
    </lineage>
</organism>
<dbReference type="InterPro" id="IPR011123">
    <property type="entry name" value="Y_Y_Y"/>
</dbReference>
<evidence type="ECO:0000256" key="1">
    <source>
        <dbReference type="ARBA" id="ARBA00012528"/>
    </source>
</evidence>
<dbReference type="AlphaFoldDB" id="A0A4Q1JZD1"/>
<proteinExistence type="predicted"/>
<dbReference type="Pfam" id="PF00990">
    <property type="entry name" value="GGDEF"/>
    <property type="match status" value="1"/>
</dbReference>
<keyword evidence="3" id="KW-0472">Membrane</keyword>
<dbReference type="Pfam" id="PF07495">
    <property type="entry name" value="Y_Y_Y"/>
    <property type="match status" value="1"/>
</dbReference>
<dbReference type="SMART" id="SM00267">
    <property type="entry name" value="GGDEF"/>
    <property type="match status" value="1"/>
</dbReference>
<evidence type="ECO:0000256" key="3">
    <source>
        <dbReference type="SAM" id="Phobius"/>
    </source>
</evidence>
<dbReference type="GO" id="GO:0052621">
    <property type="term" value="F:diguanylate cyclase activity"/>
    <property type="evidence" value="ECO:0007669"/>
    <property type="project" value="UniProtKB-EC"/>
</dbReference>
<dbReference type="SUPFAM" id="SSF55073">
    <property type="entry name" value="Nucleotide cyclase"/>
    <property type="match status" value="1"/>
</dbReference>
<feature type="signal peptide" evidence="4">
    <location>
        <begin position="1"/>
        <end position="39"/>
    </location>
</feature>
<sequence>MGPMGSTFPAIVRRPHPPPSRWAAWLLAFLALISGSAQALQPDKRFQDYVSNTWALEQGLPQLSVTAIAQDSTGYLWVGTQAGLARFDGNRFTSYDSRGWPGLGNGDIRALLAGAQARVWIGTATGVAVHEQGQFFQVLPTPLPAGPFEVNALARDTQGRVLVATNQGVYVAQDRRLVALAALRDNALALLQDGPDLWVGGMGQVQRARGAQVQTIALPAALASAKVRTLRRAHGQLWVGTSAGLFTLQDGQWRHFGDDPVLQRTPIEAMLLDRQDNLWVSAGDRLMRLRQGAVAERIENAPRFAARSLLEDREGNLWIGSMISGLTRVWNGTTRRYSKDDGLLDPLLWTVAPGQRGQVWVGSNNGVALLDQGRFRTLISGSQLPHPGAYALLIETTQAWIGTRSGVAVLREGALLRPRELAAMDSAQINGIMRDHAGALWFATSDGLYRWQDARLTRFAAAQGLADPRVRVLLETGDHRLLIGTYSGLYECKGEGVQPVGQDRGFPPDLHVTSLHDLGQGRLLAGNLTRETLLLFNGQRWIELDQSRGIPANSAFAMVEHKGDLWVAGLRGIYRLPLRELQQAATSAEPLPLHPQALLNERGDRHGGQKGDCCNGAGNARGFIANDAFWLPTRDGLVALDLNALDGNPVPPTPLVERVQIRGRWREVDAGGEWTLPADARDLRFEFTALTFQAPEHADIRYRLLGYDRQWMTLEDIAQRSVNYTNLPPGRYAFEVIGVNNSGLASPTAARLAFEIEPYFYERTWFRLFAVLGGLLLVLLGYLWIGRRYKDQRAVLEALVQQRTRALEEANARLEALTLTDPLTGLHNRRYLTRQIPLDLAFYSRDAGVNLHEDAVIFGLLDVDYFKRVNDTWGHDAGDRVLQQLAQCLRELTRQGDYVIRWGGEEFLLVFRPMPRAQLRILGERVCRRIAEHPFDIGNGTPLQVTISLGLMEYPPFPDAPQLLGWEQMVALADRALYEVKTHGRNGWAAWRPSRSATPATDSPWEGPPGQLIDDGLLTLVGSHVRLD</sequence>
<feature type="chain" id="PRO_5020316240" description="diguanylate cyclase" evidence="4">
    <location>
        <begin position="40"/>
        <end position="1028"/>
    </location>
</feature>
<evidence type="ECO:0000259" key="5">
    <source>
        <dbReference type="PROSITE" id="PS50887"/>
    </source>
</evidence>
<evidence type="ECO:0000256" key="4">
    <source>
        <dbReference type="SAM" id="SignalP"/>
    </source>
</evidence>
<dbReference type="PANTHER" id="PTHR45138:SF9">
    <property type="entry name" value="DIGUANYLATE CYCLASE DGCM-RELATED"/>
    <property type="match status" value="1"/>
</dbReference>
<dbReference type="Gene3D" id="2.60.40.10">
    <property type="entry name" value="Immunoglobulins"/>
    <property type="match status" value="1"/>
</dbReference>
<dbReference type="Gene3D" id="3.30.70.270">
    <property type="match status" value="1"/>
</dbReference>
<protein>
    <recommendedName>
        <fullName evidence="1">diguanylate cyclase</fullName>
        <ecNumber evidence="1">2.7.7.65</ecNumber>
    </recommendedName>
</protein>
<gene>
    <name evidence="6" type="ORF">EPA99_02400</name>
</gene>
<evidence type="ECO:0000256" key="2">
    <source>
        <dbReference type="ARBA" id="ARBA00034247"/>
    </source>
</evidence>
<name>A0A4Q1JZD1_9GAMM</name>
<dbReference type="InterPro" id="IPR011110">
    <property type="entry name" value="Reg_prop"/>
</dbReference>
<keyword evidence="4" id="KW-0732">Signal</keyword>